<gene>
    <name evidence="3" type="ORF">SAMN04488508_103162</name>
</gene>
<name>A0A1M6E206_9FLAO</name>
<feature type="chain" id="PRO_5009916935" evidence="2">
    <location>
        <begin position="20"/>
        <end position="292"/>
    </location>
</feature>
<proteinExistence type="predicted"/>
<dbReference type="EMBL" id="FQYP01000003">
    <property type="protein sequence ID" value="SHI79439.1"/>
    <property type="molecule type" value="Genomic_DNA"/>
</dbReference>
<dbReference type="Proteomes" id="UP000184432">
    <property type="component" value="Unassembled WGS sequence"/>
</dbReference>
<accession>A0A1M6E206</accession>
<dbReference type="NCBIfam" id="TIGR01200">
    <property type="entry name" value="GLPGLI"/>
    <property type="match status" value="1"/>
</dbReference>
<feature type="compositionally biased region" description="Basic and acidic residues" evidence="1">
    <location>
        <begin position="174"/>
        <end position="192"/>
    </location>
</feature>
<feature type="signal peptide" evidence="2">
    <location>
        <begin position="1"/>
        <end position="19"/>
    </location>
</feature>
<keyword evidence="2" id="KW-0732">Signal</keyword>
<dbReference type="STRING" id="570521.SAMN04488508_103162"/>
<evidence type="ECO:0000256" key="2">
    <source>
        <dbReference type="SAM" id="SignalP"/>
    </source>
</evidence>
<evidence type="ECO:0000313" key="4">
    <source>
        <dbReference type="Proteomes" id="UP000184432"/>
    </source>
</evidence>
<dbReference type="Pfam" id="PF09697">
    <property type="entry name" value="Porph_ging"/>
    <property type="match status" value="1"/>
</dbReference>
<evidence type="ECO:0000313" key="3">
    <source>
        <dbReference type="EMBL" id="SHI79439.1"/>
    </source>
</evidence>
<dbReference type="AlphaFoldDB" id="A0A1M6E206"/>
<dbReference type="RefSeq" id="WP_073315522.1">
    <property type="nucleotide sequence ID" value="NZ_FQYP01000003.1"/>
</dbReference>
<feature type="region of interest" description="Disordered" evidence="1">
    <location>
        <begin position="172"/>
        <end position="192"/>
    </location>
</feature>
<dbReference type="InterPro" id="IPR005901">
    <property type="entry name" value="GLPGLI"/>
</dbReference>
<reference evidence="4" key="1">
    <citation type="submission" date="2016-11" db="EMBL/GenBank/DDBJ databases">
        <authorList>
            <person name="Varghese N."/>
            <person name="Submissions S."/>
        </authorList>
    </citation>
    <scope>NUCLEOTIDE SEQUENCE [LARGE SCALE GENOMIC DNA]</scope>
    <source>
        <strain evidence="4">DSM 22623</strain>
    </source>
</reference>
<sequence length="292" mass="33694">MKKCILYLGVLLISTLTSAQQFQGKAYYFSKTKVDLNFGNRQLSEDQKKMIGERMKSASERTFVLTFNKEASLYTEEEKLETTVEPGPGGGRFRAMMSGFTSNNYYKNNGEGIYHDQREFYGKNFLIVDSLQPIDWVLKNETKKIGNYTCFKAVTTKNVEEVMDWRSIRRKARQMREREEGTKRNDTMSDRKKPPKEIEIVAWYTPEIPISTGPGAYWGLPGLILEVQEGRTVLLCNKIVLNNNEMEPIKRPKKGKELSQEAYNAITQKKVEEMIDQFSTQRGGNFGRRGRN</sequence>
<protein>
    <submittedName>
        <fullName evidence="3">GLPGLI family protein</fullName>
    </submittedName>
</protein>
<evidence type="ECO:0000256" key="1">
    <source>
        <dbReference type="SAM" id="MobiDB-lite"/>
    </source>
</evidence>
<organism evidence="3 4">
    <name type="scientific">Aquimarina spongiae</name>
    <dbReference type="NCBI Taxonomy" id="570521"/>
    <lineage>
        <taxon>Bacteria</taxon>
        <taxon>Pseudomonadati</taxon>
        <taxon>Bacteroidota</taxon>
        <taxon>Flavobacteriia</taxon>
        <taxon>Flavobacteriales</taxon>
        <taxon>Flavobacteriaceae</taxon>
        <taxon>Aquimarina</taxon>
    </lineage>
</organism>
<dbReference type="OrthoDB" id="1068986at2"/>
<keyword evidence="4" id="KW-1185">Reference proteome</keyword>